<dbReference type="InterPro" id="IPR050307">
    <property type="entry name" value="Sterol_Desaturase_Related"/>
</dbReference>
<proteinExistence type="predicted"/>
<organism evidence="7 8">
    <name type="scientific">Marisediminitalea aggregata</name>
    <dbReference type="NCBI Taxonomy" id="634436"/>
    <lineage>
        <taxon>Bacteria</taxon>
        <taxon>Pseudomonadati</taxon>
        <taxon>Pseudomonadota</taxon>
        <taxon>Gammaproteobacteria</taxon>
        <taxon>Alteromonadales</taxon>
        <taxon>Alteromonadaceae</taxon>
        <taxon>Marisediminitalea</taxon>
    </lineage>
</organism>
<comment type="subcellular location">
    <subcellularLocation>
        <location evidence="1">Membrane</location>
    </subcellularLocation>
</comment>
<dbReference type="STRING" id="634436.SAMN05216361_1432"/>
<dbReference type="AlphaFoldDB" id="A0A1M5HE00"/>
<keyword evidence="4 5" id="KW-0472">Membrane</keyword>
<dbReference type="GO" id="GO:0005506">
    <property type="term" value="F:iron ion binding"/>
    <property type="evidence" value="ECO:0007669"/>
    <property type="project" value="InterPro"/>
</dbReference>
<dbReference type="GO" id="GO:0016020">
    <property type="term" value="C:membrane"/>
    <property type="evidence" value="ECO:0007669"/>
    <property type="project" value="UniProtKB-SubCell"/>
</dbReference>
<feature type="transmembrane region" description="Helical" evidence="5">
    <location>
        <begin position="122"/>
        <end position="141"/>
    </location>
</feature>
<dbReference type="Proteomes" id="UP000184520">
    <property type="component" value="Unassembled WGS sequence"/>
</dbReference>
<evidence type="ECO:0000313" key="8">
    <source>
        <dbReference type="Proteomes" id="UP000184520"/>
    </source>
</evidence>
<keyword evidence="3 5" id="KW-1133">Transmembrane helix</keyword>
<feature type="domain" description="Fatty acid hydroxylase" evidence="6">
    <location>
        <begin position="85"/>
        <end position="216"/>
    </location>
</feature>
<dbReference type="PANTHER" id="PTHR11863">
    <property type="entry name" value="STEROL DESATURASE"/>
    <property type="match status" value="1"/>
</dbReference>
<evidence type="ECO:0000256" key="4">
    <source>
        <dbReference type="ARBA" id="ARBA00023136"/>
    </source>
</evidence>
<feature type="transmembrane region" description="Helical" evidence="5">
    <location>
        <begin position="12"/>
        <end position="31"/>
    </location>
</feature>
<sequence length="261" mass="29752">MPGPVEILFDPLSLVVFALYGAFVLVESLFPARELPKIAGWRIRSFCAFVVFFYLATYLPMVWDAYLLPYQLVDLRHLNPYIGAVVGLLVFNFFLYVWHRLIHESNVLWRVFHQFHHSAERVDTFGAFYFSPMDIIGFTFLGSVSLVLVAGLSVEAATLYLYASVFLPLFQHMNVKTPTWIGYVIQRPESHSVHHEKGIHAYNYADLPIFDMLFGTFKNPTNFAAETGFYSGASSRVMDMLMCHDVSVPKDESTLQSKPLG</sequence>
<keyword evidence="8" id="KW-1185">Reference proteome</keyword>
<reference evidence="8" key="1">
    <citation type="submission" date="2016-11" db="EMBL/GenBank/DDBJ databases">
        <authorList>
            <person name="Varghese N."/>
            <person name="Submissions S."/>
        </authorList>
    </citation>
    <scope>NUCLEOTIDE SEQUENCE [LARGE SCALE GENOMIC DNA]</scope>
    <source>
        <strain evidence="8">CGMCC 1.8995</strain>
    </source>
</reference>
<evidence type="ECO:0000256" key="2">
    <source>
        <dbReference type="ARBA" id="ARBA00022692"/>
    </source>
</evidence>
<accession>A0A1M5HE00</accession>
<dbReference type="InterPro" id="IPR006694">
    <property type="entry name" value="Fatty_acid_hydroxylase"/>
</dbReference>
<dbReference type="Pfam" id="PF04116">
    <property type="entry name" value="FA_hydroxylase"/>
    <property type="match status" value="1"/>
</dbReference>
<dbReference type="GO" id="GO:0008610">
    <property type="term" value="P:lipid biosynthetic process"/>
    <property type="evidence" value="ECO:0007669"/>
    <property type="project" value="InterPro"/>
</dbReference>
<keyword evidence="2 5" id="KW-0812">Transmembrane</keyword>
<evidence type="ECO:0000259" key="6">
    <source>
        <dbReference type="Pfam" id="PF04116"/>
    </source>
</evidence>
<dbReference type="EMBL" id="FQWD01000002">
    <property type="protein sequence ID" value="SHG14164.1"/>
    <property type="molecule type" value="Genomic_DNA"/>
</dbReference>
<feature type="transmembrane region" description="Helical" evidence="5">
    <location>
        <begin position="43"/>
        <end position="61"/>
    </location>
</feature>
<evidence type="ECO:0000256" key="1">
    <source>
        <dbReference type="ARBA" id="ARBA00004370"/>
    </source>
</evidence>
<evidence type="ECO:0000256" key="5">
    <source>
        <dbReference type="SAM" id="Phobius"/>
    </source>
</evidence>
<dbReference type="RefSeq" id="WP_073319988.1">
    <property type="nucleotide sequence ID" value="NZ_FQWD01000002.1"/>
</dbReference>
<protein>
    <submittedName>
        <fullName evidence="7">Sterol desaturase/sphingolipid hydroxylase, fatty acid hydroxylase superfamily</fullName>
    </submittedName>
</protein>
<feature type="transmembrane region" description="Helical" evidence="5">
    <location>
        <begin position="147"/>
        <end position="170"/>
    </location>
</feature>
<dbReference type="OrthoDB" id="9770329at2"/>
<dbReference type="GO" id="GO:0016491">
    <property type="term" value="F:oxidoreductase activity"/>
    <property type="evidence" value="ECO:0007669"/>
    <property type="project" value="InterPro"/>
</dbReference>
<gene>
    <name evidence="7" type="ORF">SAMN05216361_1432</name>
</gene>
<feature type="transmembrane region" description="Helical" evidence="5">
    <location>
        <begin position="81"/>
        <end position="101"/>
    </location>
</feature>
<evidence type="ECO:0000256" key="3">
    <source>
        <dbReference type="ARBA" id="ARBA00022989"/>
    </source>
</evidence>
<evidence type="ECO:0000313" key="7">
    <source>
        <dbReference type="EMBL" id="SHG14164.1"/>
    </source>
</evidence>
<name>A0A1M5HE00_9ALTE</name>